<dbReference type="Pfam" id="PF02566">
    <property type="entry name" value="OsmC"/>
    <property type="match status" value="1"/>
</dbReference>
<sequence length="144" mass="15544">MFTVEKNVKVIWQDGVKGHGSLKSEVLDTKIAVPTEFGGSGNGASPKEILIASATACYSSVLTSMIESRDLPLVEMMIESKGMTSDDEFKIVHHPHIVLSKNATEKQIQIAERLFATADKGCAVGNLLKKADVNIEIQGEISTK</sequence>
<dbReference type="Proteomes" id="UP000250174">
    <property type="component" value="Unassembled WGS sequence"/>
</dbReference>
<evidence type="ECO:0000313" key="2">
    <source>
        <dbReference type="Proteomes" id="UP000250174"/>
    </source>
</evidence>
<name>A0AAX1Q600_9BACI</name>
<dbReference type="InterPro" id="IPR036102">
    <property type="entry name" value="OsmC/Ohrsf"/>
</dbReference>
<accession>A0AAX1Q600</accession>
<dbReference type="PANTHER" id="PTHR42830">
    <property type="entry name" value="OSMOTICALLY INDUCIBLE FAMILY PROTEIN"/>
    <property type="match status" value="1"/>
</dbReference>
<dbReference type="PANTHER" id="PTHR42830:SF2">
    <property type="entry name" value="OSMC_OHR FAMILY PROTEIN"/>
    <property type="match status" value="1"/>
</dbReference>
<comment type="caution">
    <text evidence="1">The sequence shown here is derived from an EMBL/GenBank/DDBJ whole genome shotgun (WGS) entry which is preliminary data.</text>
</comment>
<dbReference type="InterPro" id="IPR052707">
    <property type="entry name" value="OsmC_Ohr_Peroxiredoxin"/>
</dbReference>
<proteinExistence type="predicted"/>
<protein>
    <submittedName>
        <fullName evidence="1">Osmotically inducible protein OsmC</fullName>
    </submittedName>
</protein>
<dbReference type="EMBL" id="LVYK01000035">
    <property type="protein sequence ID" value="RAS75541.1"/>
    <property type="molecule type" value="Genomic_DNA"/>
</dbReference>
<dbReference type="InterPro" id="IPR015946">
    <property type="entry name" value="KH_dom-like_a/b"/>
</dbReference>
<dbReference type="AlphaFoldDB" id="A0AAX1Q600"/>
<dbReference type="SUPFAM" id="SSF82784">
    <property type="entry name" value="OsmC-like"/>
    <property type="match status" value="1"/>
</dbReference>
<evidence type="ECO:0000313" key="1">
    <source>
        <dbReference type="EMBL" id="RAS75541.1"/>
    </source>
</evidence>
<dbReference type="Gene3D" id="3.30.300.20">
    <property type="match status" value="1"/>
</dbReference>
<gene>
    <name evidence="1" type="ORF">A3864_15795</name>
</gene>
<reference evidence="1 2" key="1">
    <citation type="submission" date="2016-03" db="EMBL/GenBank/DDBJ databases">
        <title>Comparison of Bacillus endophyticus and B. anthracis characteristics using whole genome sequence analysis and microbiological techniques.</title>
        <authorList>
            <person name="Lekota K.E."/>
            <person name="Mafofo J."/>
            <person name="Rees J."/>
            <person name="Muchadeyi F.C."/>
            <person name="Madoroba E."/>
            <person name="Van Heerden H."/>
        </authorList>
    </citation>
    <scope>NUCLEOTIDE SEQUENCE [LARGE SCALE GENOMIC DNA]</scope>
    <source>
        <strain evidence="1 2">3631_10C</strain>
    </source>
</reference>
<organism evidence="1 2">
    <name type="scientific">Priestia endophytica</name>
    <dbReference type="NCBI Taxonomy" id="135735"/>
    <lineage>
        <taxon>Bacteria</taxon>
        <taxon>Bacillati</taxon>
        <taxon>Bacillota</taxon>
        <taxon>Bacilli</taxon>
        <taxon>Bacillales</taxon>
        <taxon>Bacillaceae</taxon>
        <taxon>Priestia</taxon>
    </lineage>
</organism>
<dbReference type="InterPro" id="IPR003718">
    <property type="entry name" value="OsmC/Ohr_fam"/>
</dbReference>